<feature type="non-terminal residue" evidence="1">
    <location>
        <position position="1"/>
    </location>
</feature>
<dbReference type="EMBL" id="CM043807">
    <property type="protein sequence ID" value="KAI4803433.1"/>
    <property type="molecule type" value="Genomic_DNA"/>
</dbReference>
<accession>A0ACB9VTF7</accession>
<proteinExistence type="predicted"/>
<keyword evidence="2" id="KW-1185">Reference proteome</keyword>
<evidence type="ECO:0000313" key="2">
    <source>
        <dbReference type="Proteomes" id="UP001057452"/>
    </source>
</evidence>
<organism evidence="1 2">
    <name type="scientific">Chaenocephalus aceratus</name>
    <name type="common">Blackfin icefish</name>
    <name type="synonym">Chaenichthys aceratus</name>
    <dbReference type="NCBI Taxonomy" id="36190"/>
    <lineage>
        <taxon>Eukaryota</taxon>
        <taxon>Metazoa</taxon>
        <taxon>Chordata</taxon>
        <taxon>Craniata</taxon>
        <taxon>Vertebrata</taxon>
        <taxon>Euteleostomi</taxon>
        <taxon>Actinopterygii</taxon>
        <taxon>Neopterygii</taxon>
        <taxon>Teleostei</taxon>
        <taxon>Neoteleostei</taxon>
        <taxon>Acanthomorphata</taxon>
        <taxon>Eupercaria</taxon>
        <taxon>Perciformes</taxon>
        <taxon>Notothenioidei</taxon>
        <taxon>Channichthyidae</taxon>
        <taxon>Chaenocephalus</taxon>
    </lineage>
</organism>
<sequence>HAAVSEAPHKLAAISERCDSAGKVQENNRFSPKAGLLLVDGSDGGSGSPSSWIIDKSPSCNMSTPTYSPCNSIPGSDEGGPIEEESNYPGRGEQVEYSDGGRRPGSLDNRIEEIHRRMEEKKTKVLSILSKLQDETPHQQSSNNGRSNFEDFFILKEAKVTKEDMIF</sequence>
<comment type="caution">
    <text evidence="1">The sequence shown here is derived from an EMBL/GenBank/DDBJ whole genome shotgun (WGS) entry which is preliminary data.</text>
</comment>
<reference evidence="1" key="1">
    <citation type="submission" date="2022-05" db="EMBL/GenBank/DDBJ databases">
        <title>Chromosome-level genome of Chaenocephalus aceratus.</title>
        <authorList>
            <person name="Park H."/>
        </authorList>
    </citation>
    <scope>NUCLEOTIDE SEQUENCE</scope>
    <source>
        <strain evidence="1">KU_202001</strain>
    </source>
</reference>
<dbReference type="Proteomes" id="UP001057452">
    <property type="component" value="Chromosome 23"/>
</dbReference>
<name>A0ACB9VTF7_CHAAC</name>
<protein>
    <submittedName>
        <fullName evidence="1">Uncharacterized protein</fullName>
    </submittedName>
</protein>
<gene>
    <name evidence="1" type="ORF">KUCAC02_006982</name>
</gene>
<evidence type="ECO:0000313" key="1">
    <source>
        <dbReference type="EMBL" id="KAI4803433.1"/>
    </source>
</evidence>